<evidence type="ECO:0000256" key="2">
    <source>
        <dbReference type="ARBA" id="ARBA00022475"/>
    </source>
</evidence>
<protein>
    <submittedName>
        <fullName evidence="11">Cell division protein FtsQ</fullName>
    </submittedName>
</protein>
<dbReference type="InterPro" id="IPR005548">
    <property type="entry name" value="Cell_div_FtsQ/DivIB_C"/>
</dbReference>
<gene>
    <name evidence="11" type="ORF">MNBD_GAMMA05-2499</name>
</gene>
<keyword evidence="4 11" id="KW-0132">Cell division</keyword>
<dbReference type="HAMAP" id="MF_00911">
    <property type="entry name" value="FtsQ_subfam"/>
    <property type="match status" value="1"/>
</dbReference>
<feature type="domain" description="POTRA" evidence="10">
    <location>
        <begin position="34"/>
        <end position="103"/>
    </location>
</feature>
<dbReference type="EMBL" id="UOFE01000048">
    <property type="protein sequence ID" value="VAW55472.1"/>
    <property type="molecule type" value="Genomic_DNA"/>
</dbReference>
<dbReference type="AlphaFoldDB" id="A0A3B0WW76"/>
<proteinExistence type="inferred from homology"/>
<keyword evidence="8" id="KW-0131">Cell cycle</keyword>
<keyword evidence="5 9" id="KW-0812">Transmembrane</keyword>
<evidence type="ECO:0000259" key="10">
    <source>
        <dbReference type="PROSITE" id="PS51779"/>
    </source>
</evidence>
<dbReference type="InterPro" id="IPR045335">
    <property type="entry name" value="FtsQ_C_sf"/>
</dbReference>
<feature type="transmembrane region" description="Helical" evidence="9">
    <location>
        <begin position="9"/>
        <end position="28"/>
    </location>
</feature>
<dbReference type="Pfam" id="PF08478">
    <property type="entry name" value="POTRA_1"/>
    <property type="match status" value="1"/>
</dbReference>
<keyword evidence="7 9" id="KW-0472">Membrane</keyword>
<dbReference type="Pfam" id="PF03799">
    <property type="entry name" value="FtsQ_DivIB_C"/>
    <property type="match status" value="1"/>
</dbReference>
<sequence length="290" mass="33047">MIKRIIKTLPVLMGVVAVIYLGVLMQGIDIPTVLPVSDVQVSGELNFVDKSEIEMLVKENITGGYFTVDLAGIRTLLLQKPWVKNVSLRRKWPASLNVLIEEQVPIAYWNKNAFLSEKGDVFKPAGIDKRLNLPGLNGPQGQHHHVWQFMNVLYKETALLNYEVVHLNLDERRAWQLVIVEQNEKGDNRIDVRLGRFDTEKRLQRFVRILPALSTEYGSASIDGFATNKIKVIDMRYPNGFAVKMDGKQLTKNIHSQVLSLARNYKNNNNNNSRYFVCLNGIDITQRCEA</sequence>
<name>A0A3B0WW76_9ZZZZ</name>
<keyword evidence="3" id="KW-0997">Cell inner membrane</keyword>
<evidence type="ECO:0000256" key="1">
    <source>
        <dbReference type="ARBA" id="ARBA00004370"/>
    </source>
</evidence>
<dbReference type="InterPro" id="IPR034746">
    <property type="entry name" value="POTRA"/>
</dbReference>
<organism evidence="11">
    <name type="scientific">hydrothermal vent metagenome</name>
    <dbReference type="NCBI Taxonomy" id="652676"/>
    <lineage>
        <taxon>unclassified sequences</taxon>
        <taxon>metagenomes</taxon>
        <taxon>ecological metagenomes</taxon>
    </lineage>
</organism>
<dbReference type="Gene3D" id="3.40.50.11690">
    <property type="entry name" value="Cell division protein FtsQ/DivIB"/>
    <property type="match status" value="1"/>
</dbReference>
<dbReference type="PROSITE" id="PS51779">
    <property type="entry name" value="POTRA"/>
    <property type="match status" value="1"/>
</dbReference>
<evidence type="ECO:0000256" key="9">
    <source>
        <dbReference type="SAM" id="Phobius"/>
    </source>
</evidence>
<keyword evidence="2" id="KW-1003">Cell membrane</keyword>
<evidence type="ECO:0000256" key="7">
    <source>
        <dbReference type="ARBA" id="ARBA00023136"/>
    </source>
</evidence>
<evidence type="ECO:0000256" key="4">
    <source>
        <dbReference type="ARBA" id="ARBA00022618"/>
    </source>
</evidence>
<comment type="subcellular location">
    <subcellularLocation>
        <location evidence="1">Membrane</location>
    </subcellularLocation>
</comment>
<dbReference type="PANTHER" id="PTHR35851:SF1">
    <property type="entry name" value="CELL DIVISION PROTEIN FTSQ"/>
    <property type="match status" value="1"/>
</dbReference>
<evidence type="ECO:0000256" key="5">
    <source>
        <dbReference type="ARBA" id="ARBA00022692"/>
    </source>
</evidence>
<dbReference type="GO" id="GO:0090529">
    <property type="term" value="P:cell septum assembly"/>
    <property type="evidence" value="ECO:0007669"/>
    <property type="project" value="InterPro"/>
</dbReference>
<accession>A0A3B0WW76</accession>
<evidence type="ECO:0000256" key="6">
    <source>
        <dbReference type="ARBA" id="ARBA00022989"/>
    </source>
</evidence>
<keyword evidence="6 9" id="KW-1133">Transmembrane helix</keyword>
<dbReference type="Gene3D" id="3.10.20.310">
    <property type="entry name" value="membrane protein fhac"/>
    <property type="match status" value="1"/>
</dbReference>
<dbReference type="GO" id="GO:0016020">
    <property type="term" value="C:membrane"/>
    <property type="evidence" value="ECO:0007669"/>
    <property type="project" value="UniProtKB-SubCell"/>
</dbReference>
<evidence type="ECO:0000313" key="11">
    <source>
        <dbReference type="EMBL" id="VAW55472.1"/>
    </source>
</evidence>
<dbReference type="InterPro" id="IPR026579">
    <property type="entry name" value="FtsQ"/>
</dbReference>
<evidence type="ECO:0000256" key="3">
    <source>
        <dbReference type="ARBA" id="ARBA00022519"/>
    </source>
</evidence>
<dbReference type="PANTHER" id="PTHR35851">
    <property type="entry name" value="CELL DIVISION PROTEIN FTSQ"/>
    <property type="match status" value="1"/>
</dbReference>
<reference evidence="11" key="1">
    <citation type="submission" date="2018-06" db="EMBL/GenBank/DDBJ databases">
        <authorList>
            <person name="Zhirakovskaya E."/>
        </authorList>
    </citation>
    <scope>NUCLEOTIDE SEQUENCE</scope>
</reference>
<evidence type="ECO:0000256" key="8">
    <source>
        <dbReference type="ARBA" id="ARBA00023306"/>
    </source>
</evidence>
<dbReference type="InterPro" id="IPR013685">
    <property type="entry name" value="POTRA_FtsQ_type"/>
</dbReference>